<evidence type="ECO:0000313" key="4">
    <source>
        <dbReference type="Proteomes" id="UP000238390"/>
    </source>
</evidence>
<organism evidence="3 4">
    <name type="scientific">Pseudomonas paraeruginosa</name>
    <dbReference type="NCBI Taxonomy" id="2994495"/>
    <lineage>
        <taxon>Bacteria</taxon>
        <taxon>Pseudomonadati</taxon>
        <taxon>Pseudomonadota</taxon>
        <taxon>Gammaproteobacteria</taxon>
        <taxon>Pseudomonadales</taxon>
        <taxon>Pseudomonadaceae</taxon>
        <taxon>Pseudomonas</taxon>
    </lineage>
</organism>
<sequence length="185" mass="20306">MLDNPSGVVFAETNHAESWQAVARPEQRINLHIPELLPELARLAHSAPPHDPAYPFILAAGERRSDTSNTAVRDTGWHRRGRYGTLRISPQDAEALGCADGEVLRVVTRRGGVEAEVEISDMMQPGNISLPNGQGLEYRNANGEVVRRGVAPNEVTDCSQRDFLAGTPWHKYVPARLERLAPADA</sequence>
<dbReference type="EMBL" id="CP027169">
    <property type="protein sequence ID" value="AVK08939.1"/>
    <property type="molecule type" value="Genomic_DNA"/>
</dbReference>
<dbReference type="Gene3D" id="2.40.40.20">
    <property type="match status" value="1"/>
</dbReference>
<evidence type="ECO:0000259" key="2">
    <source>
        <dbReference type="Pfam" id="PF01568"/>
    </source>
</evidence>
<dbReference type="InterPro" id="IPR050123">
    <property type="entry name" value="Prok_molybdopt-oxidoreductase"/>
</dbReference>
<dbReference type="AlphaFoldDB" id="A0A2R3J415"/>
<dbReference type="SUPFAM" id="SSF50692">
    <property type="entry name" value="ADC-like"/>
    <property type="match status" value="1"/>
</dbReference>
<proteinExistence type="predicted"/>
<dbReference type="InterPro" id="IPR009010">
    <property type="entry name" value="Asp_de-COase-like_dom_sf"/>
</dbReference>
<dbReference type="GO" id="GO:0016020">
    <property type="term" value="C:membrane"/>
    <property type="evidence" value="ECO:0007669"/>
    <property type="project" value="TreeGrafter"/>
</dbReference>
<dbReference type="GO" id="GO:1990204">
    <property type="term" value="C:oxidoreductase complex"/>
    <property type="evidence" value="ECO:0007669"/>
    <property type="project" value="UniProtKB-ARBA"/>
</dbReference>
<dbReference type="Pfam" id="PF01568">
    <property type="entry name" value="Molydop_binding"/>
    <property type="match status" value="1"/>
</dbReference>
<reference evidence="3 4" key="1">
    <citation type="submission" date="2018-02" db="EMBL/GenBank/DDBJ databases">
        <title>FDA/CDC Antimicrobial Resistant Isolate Bank Genome Sequencing.</title>
        <authorList>
            <person name="Benahmed F.H."/>
            <person name="Lutgring J.D."/>
            <person name="Yoo B."/>
            <person name="Machado M."/>
            <person name="Brown A."/>
            <person name="McAllister G."/>
            <person name="Perry A."/>
            <person name="Halpin A.L."/>
            <person name="Vavikolanu K."/>
            <person name="Ott S."/>
            <person name="Zhao X."/>
            <person name="Tallon L.J."/>
            <person name="Sadzewicz L."/>
            <person name="Aluvathingal J."/>
            <person name="Nadendla S."/>
            <person name="Voskania-kordi A."/>
            <person name="Simonyan V."/>
            <person name="Patel J."/>
            <person name="Shawar R.M."/>
        </authorList>
    </citation>
    <scope>NUCLEOTIDE SEQUENCE [LARGE SCALE GENOMIC DNA]</scope>
    <source>
        <strain evidence="3 4">AR_0356</strain>
    </source>
</reference>
<accession>A0A2R3J415</accession>
<dbReference type="PANTHER" id="PTHR43105:SF9">
    <property type="entry name" value="NADPH-FE(3+) OXIDOREDUCTASE SUBUNIT ALPHA"/>
    <property type="match status" value="1"/>
</dbReference>
<protein>
    <submittedName>
        <fullName evidence="3">Molybdopterin dinucleotide binding domain protein</fullName>
    </submittedName>
</protein>
<keyword evidence="1" id="KW-0560">Oxidoreductase</keyword>
<gene>
    <name evidence="3" type="ORF">CSB93_5298</name>
</gene>
<dbReference type="GO" id="GO:0043546">
    <property type="term" value="F:molybdopterin cofactor binding"/>
    <property type="evidence" value="ECO:0007669"/>
    <property type="project" value="InterPro"/>
</dbReference>
<dbReference type="PANTHER" id="PTHR43105">
    <property type="entry name" value="RESPIRATORY NITRATE REDUCTASE"/>
    <property type="match status" value="1"/>
</dbReference>
<keyword evidence="4" id="KW-1185">Reference proteome</keyword>
<dbReference type="InterPro" id="IPR006657">
    <property type="entry name" value="MoPterin_dinucl-bd_dom"/>
</dbReference>
<name>A0A2R3J415_9PSED</name>
<dbReference type="GO" id="GO:0016491">
    <property type="term" value="F:oxidoreductase activity"/>
    <property type="evidence" value="ECO:0007669"/>
    <property type="project" value="UniProtKB-KW"/>
</dbReference>
<dbReference type="Proteomes" id="UP000238390">
    <property type="component" value="Chromosome"/>
</dbReference>
<dbReference type="GO" id="GO:0045333">
    <property type="term" value="P:cellular respiration"/>
    <property type="evidence" value="ECO:0007669"/>
    <property type="project" value="UniProtKB-ARBA"/>
</dbReference>
<feature type="domain" description="Molybdopterin dinucleotide-binding" evidence="2">
    <location>
        <begin position="63"/>
        <end position="174"/>
    </location>
</feature>
<evidence type="ECO:0000256" key="1">
    <source>
        <dbReference type="ARBA" id="ARBA00023002"/>
    </source>
</evidence>
<evidence type="ECO:0000313" key="3">
    <source>
        <dbReference type="EMBL" id="AVK08939.1"/>
    </source>
</evidence>